<dbReference type="GO" id="GO:0061617">
    <property type="term" value="C:MICOS complex"/>
    <property type="evidence" value="ECO:0007669"/>
    <property type="project" value="UniProtKB-UniRule"/>
</dbReference>
<evidence type="ECO:0000313" key="9">
    <source>
        <dbReference type="Ensembl" id="ENSEBUP00000002471.1"/>
    </source>
</evidence>
<evidence type="ECO:0000313" key="10">
    <source>
        <dbReference type="Proteomes" id="UP000694388"/>
    </source>
</evidence>
<dbReference type="Ensembl" id="ENSEBUT00000002826.1">
    <property type="protein sequence ID" value="ENSEBUP00000002471.1"/>
    <property type="gene ID" value="ENSEBUG00000001909.1"/>
</dbReference>
<keyword evidence="7" id="KW-0999">Mitochondrion inner membrane</keyword>
<evidence type="ECO:0000256" key="6">
    <source>
        <dbReference type="ARBA" id="ARBA00023136"/>
    </source>
</evidence>
<proteinExistence type="inferred from homology"/>
<dbReference type="GeneTree" id="ENSGT00530000063666"/>
<evidence type="ECO:0000256" key="3">
    <source>
        <dbReference type="ARBA" id="ARBA00022692"/>
    </source>
</evidence>
<protein>
    <recommendedName>
        <fullName evidence="7">MICOS complex subunit</fullName>
    </recommendedName>
</protein>
<dbReference type="PANTHER" id="PTHR14564">
    <property type="entry name" value="MICOS COMPLEX SUBUNIT MIC26 / MIC27 FAMILY MEMBER"/>
    <property type="match status" value="1"/>
</dbReference>
<evidence type="ECO:0000256" key="1">
    <source>
        <dbReference type="ARBA" id="ARBA00004325"/>
    </source>
</evidence>
<keyword evidence="10" id="KW-1185">Reference proteome</keyword>
<dbReference type="AlphaFoldDB" id="A0A8C4N7I0"/>
<evidence type="ECO:0000256" key="5">
    <source>
        <dbReference type="ARBA" id="ARBA00023128"/>
    </source>
</evidence>
<keyword evidence="4" id="KW-1133">Transmembrane helix</keyword>
<dbReference type="InterPro" id="IPR033182">
    <property type="entry name" value="MIC26/MIC27_animal"/>
</dbReference>
<feature type="region of interest" description="Disordered" evidence="8">
    <location>
        <begin position="218"/>
        <end position="237"/>
    </location>
</feature>
<comment type="similarity">
    <text evidence="2">Belongs to the apolipoprotein O/MICOS complex subunit Mic27 family.</text>
</comment>
<evidence type="ECO:0000256" key="4">
    <source>
        <dbReference type="ARBA" id="ARBA00022989"/>
    </source>
</evidence>
<keyword evidence="6" id="KW-0472">Membrane</keyword>
<dbReference type="Proteomes" id="UP000694388">
    <property type="component" value="Unplaced"/>
</dbReference>
<evidence type="ECO:0000256" key="8">
    <source>
        <dbReference type="SAM" id="MobiDB-lite"/>
    </source>
</evidence>
<name>A0A8C4N7I0_EPTBU</name>
<dbReference type="GO" id="GO:0042407">
    <property type="term" value="P:cristae formation"/>
    <property type="evidence" value="ECO:0007669"/>
    <property type="project" value="InterPro"/>
</dbReference>
<keyword evidence="5 7" id="KW-0496">Mitochondrion</keyword>
<organism evidence="9 10">
    <name type="scientific">Eptatretus burgeri</name>
    <name type="common">Inshore hagfish</name>
    <dbReference type="NCBI Taxonomy" id="7764"/>
    <lineage>
        <taxon>Eukaryota</taxon>
        <taxon>Metazoa</taxon>
        <taxon>Chordata</taxon>
        <taxon>Craniata</taxon>
        <taxon>Vertebrata</taxon>
        <taxon>Cyclostomata</taxon>
        <taxon>Myxini</taxon>
        <taxon>Myxiniformes</taxon>
        <taxon>Myxinidae</taxon>
        <taxon>Eptatretinae</taxon>
        <taxon>Eptatretus</taxon>
    </lineage>
</organism>
<comment type="subcellular location">
    <subcellularLocation>
        <location evidence="7">Mitochondrion inner membrane</location>
    </subcellularLocation>
    <subcellularLocation>
        <location evidence="1">Mitochondrion membrane</location>
    </subcellularLocation>
</comment>
<reference evidence="9" key="2">
    <citation type="submission" date="2025-09" db="UniProtKB">
        <authorList>
            <consortium name="Ensembl"/>
        </authorList>
    </citation>
    <scope>IDENTIFICATION</scope>
</reference>
<keyword evidence="3" id="KW-0812">Transmembrane</keyword>
<accession>A0A8C4N7I0</accession>
<dbReference type="Pfam" id="PF09769">
    <property type="entry name" value="ApoO"/>
    <property type="match status" value="1"/>
</dbReference>
<evidence type="ECO:0000256" key="2">
    <source>
        <dbReference type="ARBA" id="ARBA00010904"/>
    </source>
</evidence>
<comment type="subunit">
    <text evidence="7">Component of the mitochondrial contact site and cristae organizing system (MICOS) complex.</text>
</comment>
<reference evidence="9" key="1">
    <citation type="submission" date="2025-08" db="UniProtKB">
        <authorList>
            <consortium name="Ensembl"/>
        </authorList>
    </citation>
    <scope>IDENTIFICATION</scope>
</reference>
<dbReference type="InterPro" id="IPR019166">
    <property type="entry name" value="MIC26/MIC27"/>
</dbReference>
<evidence type="ECO:0000256" key="7">
    <source>
        <dbReference type="RuleBase" id="RU363021"/>
    </source>
</evidence>
<sequence>MNILHAAELGAGLNRIPLEQLPIYTKPHRQCCKVQPSTPGMLEQGIGAARIALAPYCVWLLKAFSLASTSVEHSLDFVQEAYTVLASPPPTLYPRLGLIAGAGLTGAALASGGARWKRITYPVALATAAASLCYPRKAVSLSQGTVEVVQRGVKNVASFWKGNQAGTSTKQDVGVEGNAVSQKFASDSSPESGCVWFPQGQEAAIFFGQKGSDAKRAGLVDHGQANPNDADLYTMRR</sequence>
<comment type="function">
    <text evidence="7">Component of the MICOS complex, a large protein complex of the mitochondrial inner membrane that plays crucial roles in the maintenance of crista junctions, inner membrane architecture, and formation of contact sites to the outer membrane.</text>
</comment>